<sequence>MDARGVDVVMVSNASIPIPTRKLSKEELWRIEHEKLHEKHKGHEAMHMEMVLILFATLAVAQVVLVKWKKYHYKSYQTVTLVGMWLIPMYFNIKLSYLRMIVIWSLFSLATGFIVFKATRSPISNTTPRLVYKWFYTVHKVTYFLGVAGYFIIMLTLLGVNLMFMIRPETSMEFGILVMFYGLYFGVLGRDFAEICADKIASKIGYYSTTGLPHRSLETNICAVCGQELILNSVDEDEMPEKTYKLSCGHVFHEFCIRGWCIVGKKQTCPYCKEKVDLKRMFCNPWERPHVLFGQLLDWLRYLVVWQPVIIVIVQCIIYLLGLE</sequence>
<dbReference type="InterPro" id="IPR040176">
    <property type="entry name" value="RNF121/RNF175"/>
</dbReference>
<dbReference type="GO" id="GO:0008270">
    <property type="term" value="F:zinc ion binding"/>
    <property type="evidence" value="ECO:0007669"/>
    <property type="project" value="UniProtKB-KW"/>
</dbReference>
<dbReference type="GO" id="GO:0005789">
    <property type="term" value="C:endoplasmic reticulum membrane"/>
    <property type="evidence" value="ECO:0007669"/>
    <property type="project" value="TreeGrafter"/>
</dbReference>
<keyword evidence="3" id="KW-0479">Metal-binding</keyword>
<dbReference type="SMART" id="SM00184">
    <property type="entry name" value="RING"/>
    <property type="match status" value="1"/>
</dbReference>
<evidence type="ECO:0000259" key="10">
    <source>
        <dbReference type="PROSITE" id="PS50089"/>
    </source>
</evidence>
<name>A0A913XUV0_EXADI</name>
<keyword evidence="2 9" id="KW-0812">Transmembrane</keyword>
<dbReference type="OMA" id="ICADKIA"/>
<dbReference type="GeneID" id="110247986"/>
<feature type="transmembrane region" description="Helical" evidence="9">
    <location>
        <begin position="143"/>
        <end position="166"/>
    </location>
</feature>
<evidence type="ECO:0000256" key="5">
    <source>
        <dbReference type="ARBA" id="ARBA00022833"/>
    </source>
</evidence>
<protein>
    <recommendedName>
        <fullName evidence="10">RING-type domain-containing protein</fullName>
    </recommendedName>
</protein>
<dbReference type="InterPro" id="IPR018957">
    <property type="entry name" value="Znf_C3HC4_RING-type"/>
</dbReference>
<dbReference type="CDD" id="cd16475">
    <property type="entry name" value="RING-H2_RNF121-like"/>
    <property type="match status" value="1"/>
</dbReference>
<dbReference type="Pfam" id="PF00097">
    <property type="entry name" value="zf-C3HC4"/>
    <property type="match status" value="1"/>
</dbReference>
<accession>A0A913XUV0</accession>
<dbReference type="InterPro" id="IPR001841">
    <property type="entry name" value="Znf_RING"/>
</dbReference>
<evidence type="ECO:0000256" key="2">
    <source>
        <dbReference type="ARBA" id="ARBA00022692"/>
    </source>
</evidence>
<evidence type="ECO:0000256" key="7">
    <source>
        <dbReference type="ARBA" id="ARBA00023136"/>
    </source>
</evidence>
<dbReference type="InterPro" id="IPR013083">
    <property type="entry name" value="Znf_RING/FYVE/PHD"/>
</dbReference>
<keyword evidence="4 8" id="KW-0863">Zinc-finger</keyword>
<dbReference type="PANTHER" id="PTHR13407">
    <property type="entry name" value="RNF121 PROTEIN"/>
    <property type="match status" value="1"/>
</dbReference>
<dbReference type="SUPFAM" id="SSF57850">
    <property type="entry name" value="RING/U-box"/>
    <property type="match status" value="1"/>
</dbReference>
<dbReference type="Gene3D" id="3.30.40.10">
    <property type="entry name" value="Zinc/RING finger domain, C3HC4 (zinc finger)"/>
    <property type="match status" value="1"/>
</dbReference>
<dbReference type="GO" id="GO:0000139">
    <property type="term" value="C:Golgi membrane"/>
    <property type="evidence" value="ECO:0007669"/>
    <property type="project" value="TreeGrafter"/>
</dbReference>
<evidence type="ECO:0000256" key="6">
    <source>
        <dbReference type="ARBA" id="ARBA00022989"/>
    </source>
</evidence>
<proteinExistence type="predicted"/>
<evidence type="ECO:0000313" key="11">
    <source>
        <dbReference type="EnsemblMetazoa" id="XP_020910138.1"/>
    </source>
</evidence>
<feature type="transmembrane region" description="Helical" evidence="9">
    <location>
        <begin position="45"/>
        <end position="66"/>
    </location>
</feature>
<dbReference type="GO" id="GO:0036503">
    <property type="term" value="P:ERAD pathway"/>
    <property type="evidence" value="ECO:0007669"/>
    <property type="project" value="TreeGrafter"/>
</dbReference>
<evidence type="ECO:0000313" key="12">
    <source>
        <dbReference type="Proteomes" id="UP000887567"/>
    </source>
</evidence>
<evidence type="ECO:0000256" key="9">
    <source>
        <dbReference type="SAM" id="Phobius"/>
    </source>
</evidence>
<dbReference type="EnsemblMetazoa" id="XM_021054479.2">
    <property type="protein sequence ID" value="XP_020910138.1"/>
    <property type="gene ID" value="LOC110247986"/>
</dbReference>
<reference evidence="11" key="1">
    <citation type="submission" date="2022-11" db="UniProtKB">
        <authorList>
            <consortium name="EnsemblMetazoa"/>
        </authorList>
    </citation>
    <scope>IDENTIFICATION</scope>
</reference>
<keyword evidence="6 9" id="KW-1133">Transmembrane helix</keyword>
<comment type="subcellular location">
    <subcellularLocation>
        <location evidence="1">Membrane</location>
        <topology evidence="1">Multi-pass membrane protein</topology>
    </subcellularLocation>
</comment>
<dbReference type="PANTHER" id="PTHR13407:SF0">
    <property type="entry name" value="FI05221P"/>
    <property type="match status" value="1"/>
</dbReference>
<dbReference type="OrthoDB" id="446635at2759"/>
<organism evidence="11 12">
    <name type="scientific">Exaiptasia diaphana</name>
    <name type="common">Tropical sea anemone</name>
    <name type="synonym">Aiptasia pulchella</name>
    <dbReference type="NCBI Taxonomy" id="2652724"/>
    <lineage>
        <taxon>Eukaryota</taxon>
        <taxon>Metazoa</taxon>
        <taxon>Cnidaria</taxon>
        <taxon>Anthozoa</taxon>
        <taxon>Hexacorallia</taxon>
        <taxon>Actiniaria</taxon>
        <taxon>Aiptasiidae</taxon>
        <taxon>Exaiptasia</taxon>
    </lineage>
</organism>
<dbReference type="FunFam" id="3.30.40.10:FF:000074">
    <property type="entry name" value="Ring finger protein 121"/>
    <property type="match status" value="1"/>
</dbReference>
<dbReference type="Proteomes" id="UP000887567">
    <property type="component" value="Unplaced"/>
</dbReference>
<keyword evidence="7 9" id="KW-0472">Membrane</keyword>
<evidence type="ECO:0000256" key="8">
    <source>
        <dbReference type="PROSITE-ProRule" id="PRU00175"/>
    </source>
</evidence>
<feature type="transmembrane region" description="Helical" evidence="9">
    <location>
        <begin position="172"/>
        <end position="193"/>
    </location>
</feature>
<dbReference type="PROSITE" id="PS50089">
    <property type="entry name" value="ZF_RING_2"/>
    <property type="match status" value="1"/>
</dbReference>
<feature type="transmembrane region" description="Helical" evidence="9">
    <location>
        <begin position="299"/>
        <end position="321"/>
    </location>
</feature>
<keyword evidence="5" id="KW-0862">Zinc</keyword>
<keyword evidence="12" id="KW-1185">Reference proteome</keyword>
<evidence type="ECO:0000256" key="1">
    <source>
        <dbReference type="ARBA" id="ARBA00004141"/>
    </source>
</evidence>
<dbReference type="GO" id="GO:0061630">
    <property type="term" value="F:ubiquitin protein ligase activity"/>
    <property type="evidence" value="ECO:0007669"/>
    <property type="project" value="TreeGrafter"/>
</dbReference>
<evidence type="ECO:0000256" key="4">
    <source>
        <dbReference type="ARBA" id="ARBA00022771"/>
    </source>
</evidence>
<dbReference type="RefSeq" id="XP_020910138.1">
    <property type="nucleotide sequence ID" value="XM_021054479.2"/>
</dbReference>
<feature type="domain" description="RING-type" evidence="10">
    <location>
        <begin position="222"/>
        <end position="273"/>
    </location>
</feature>
<dbReference type="AlphaFoldDB" id="A0A913XUV0"/>
<evidence type="ECO:0000256" key="3">
    <source>
        <dbReference type="ARBA" id="ARBA00022723"/>
    </source>
</evidence>
<dbReference type="KEGG" id="epa:110247986"/>